<dbReference type="EMBL" id="CP017708">
    <property type="protein sequence ID" value="AOY84124.1"/>
    <property type="molecule type" value="Genomic_DNA"/>
</dbReference>
<sequence length="350" mass="39498">MKLTDLTSTLTASPAQDTVSARVKSRVKFPKSDLPFYRKLGRTDLTVSCLGLGGGGHISSEDTLYAFDQGINYFFYSSDLHHYLYSSMAGALRQLCGRGSSVREQVVLATVTYMTRSPDAILSFLYDQFVDLGIDYIDIFFWGWIDADNGDNFEKCLNISNDLRGPNTVYQRTIERVFETSERLKKMGAVRYIGASFHDHDLARKWLNSPLLDVAMVRHNVAHRTAQQKVFADLAPEDPQRPGIVTFKSAGMQTLLWTPPEELPEDCWTPSVPDLYRYSLSQNCVDVALAGWSSREEVDAAIKGIQKGKLTQAELDYLNLYGDLHRNRINIEEIPAERLIYQPAPVVIHN</sequence>
<evidence type="ECO:0000313" key="2">
    <source>
        <dbReference type="EMBL" id="AOY84124.1"/>
    </source>
</evidence>
<dbReference type="Gene3D" id="3.20.20.100">
    <property type="entry name" value="NADP-dependent oxidoreductase domain"/>
    <property type="match status" value="1"/>
</dbReference>
<gene>
    <name evidence="2" type="ORF">BJP36_33580</name>
</gene>
<dbReference type="PANTHER" id="PTHR43312">
    <property type="entry name" value="D-THREO-ALDOSE 1-DEHYDROGENASE"/>
    <property type="match status" value="1"/>
</dbReference>
<dbReference type="InterPro" id="IPR036812">
    <property type="entry name" value="NAD(P)_OxRdtase_dom_sf"/>
</dbReference>
<evidence type="ECO:0000313" key="3">
    <source>
        <dbReference type="Proteomes" id="UP000176944"/>
    </source>
</evidence>
<dbReference type="Pfam" id="PF00248">
    <property type="entry name" value="Aldo_ket_red"/>
    <property type="match status" value="1"/>
</dbReference>
<evidence type="ECO:0000259" key="1">
    <source>
        <dbReference type="Pfam" id="PF00248"/>
    </source>
</evidence>
<accession>A0A1D9G9C1</accession>
<dbReference type="SUPFAM" id="SSF51430">
    <property type="entry name" value="NAD(P)-linked oxidoreductase"/>
    <property type="match status" value="1"/>
</dbReference>
<proteinExistence type="predicted"/>
<dbReference type="InterPro" id="IPR023210">
    <property type="entry name" value="NADP_OxRdtase_dom"/>
</dbReference>
<feature type="domain" description="NADP-dependent oxidoreductase" evidence="1">
    <location>
        <begin position="99"/>
        <end position="222"/>
    </location>
</feature>
<dbReference type="InterPro" id="IPR053135">
    <property type="entry name" value="AKR2_Oxidoreductase"/>
</dbReference>
<dbReference type="AlphaFoldDB" id="A0A1D9G9C1"/>
<protein>
    <submittedName>
        <fullName evidence="2">Aldo/keto reductase</fullName>
    </submittedName>
</protein>
<reference evidence="3" key="1">
    <citation type="submission" date="2016-10" db="EMBL/GenBank/DDBJ databases">
        <title>Comparative genomics uncovers the prolific and rare metabolic potential of the cyanobacterial genus Moorea.</title>
        <authorList>
            <person name="Leao T."/>
            <person name="Castelao G."/>
            <person name="Korobeynikov A."/>
            <person name="Monroe E.A."/>
            <person name="Podell S."/>
            <person name="Glukhov E."/>
            <person name="Allen E."/>
            <person name="Gerwick W.H."/>
            <person name="Gerwick L."/>
        </authorList>
    </citation>
    <scope>NUCLEOTIDE SEQUENCE [LARGE SCALE GENOMIC DNA]</scope>
    <source>
        <strain evidence="3">JHB</strain>
    </source>
</reference>
<dbReference type="PANTHER" id="PTHR43312:SF1">
    <property type="entry name" value="NADP-DEPENDENT OXIDOREDUCTASE DOMAIN-CONTAINING PROTEIN"/>
    <property type="match status" value="1"/>
</dbReference>
<organism evidence="2 3">
    <name type="scientific">Moorena producens (strain JHB)</name>
    <dbReference type="NCBI Taxonomy" id="1454205"/>
    <lineage>
        <taxon>Bacteria</taxon>
        <taxon>Bacillati</taxon>
        <taxon>Cyanobacteriota</taxon>
        <taxon>Cyanophyceae</taxon>
        <taxon>Coleofasciculales</taxon>
        <taxon>Coleofasciculaceae</taxon>
        <taxon>Moorena</taxon>
    </lineage>
</organism>
<name>A0A1D9G9C1_MOOP1</name>
<dbReference type="Proteomes" id="UP000176944">
    <property type="component" value="Chromosome"/>
</dbReference>